<accession>A0AAV1QF44</accession>
<evidence type="ECO:0000313" key="3">
    <source>
        <dbReference type="Proteomes" id="UP001314229"/>
    </source>
</evidence>
<name>A0AAV1QF44_SCOSC</name>
<evidence type="ECO:0000256" key="1">
    <source>
        <dbReference type="SAM" id="MobiDB-lite"/>
    </source>
</evidence>
<reference evidence="2 3" key="1">
    <citation type="submission" date="2024-01" db="EMBL/GenBank/DDBJ databases">
        <authorList>
            <person name="Alioto T."/>
            <person name="Alioto T."/>
            <person name="Gomez Garrido J."/>
        </authorList>
    </citation>
    <scope>NUCLEOTIDE SEQUENCE [LARGE SCALE GENOMIC DNA]</scope>
</reference>
<dbReference type="AlphaFoldDB" id="A0AAV1QF44"/>
<dbReference type="EMBL" id="CAWUFR010000789">
    <property type="protein sequence ID" value="CAK6981211.1"/>
    <property type="molecule type" value="Genomic_DNA"/>
</dbReference>
<gene>
    <name evidence="2" type="ORF">FSCOSCO3_A013791</name>
</gene>
<feature type="compositionally biased region" description="Basic and acidic residues" evidence="1">
    <location>
        <begin position="94"/>
        <end position="108"/>
    </location>
</feature>
<proteinExistence type="predicted"/>
<feature type="region of interest" description="Disordered" evidence="1">
    <location>
        <begin position="1"/>
        <end position="108"/>
    </location>
</feature>
<comment type="caution">
    <text evidence="2">The sequence shown here is derived from an EMBL/GenBank/DDBJ whole genome shotgun (WGS) entry which is preliminary data.</text>
</comment>
<protein>
    <submittedName>
        <fullName evidence="2">Uncharacterized protein</fullName>
    </submittedName>
</protein>
<feature type="compositionally biased region" description="Pro residues" evidence="1">
    <location>
        <begin position="1"/>
        <end position="11"/>
    </location>
</feature>
<evidence type="ECO:0000313" key="2">
    <source>
        <dbReference type="EMBL" id="CAK6981211.1"/>
    </source>
</evidence>
<organism evidence="2 3">
    <name type="scientific">Scomber scombrus</name>
    <name type="common">Atlantic mackerel</name>
    <name type="synonym">Scomber vernalis</name>
    <dbReference type="NCBI Taxonomy" id="13677"/>
    <lineage>
        <taxon>Eukaryota</taxon>
        <taxon>Metazoa</taxon>
        <taxon>Chordata</taxon>
        <taxon>Craniata</taxon>
        <taxon>Vertebrata</taxon>
        <taxon>Euteleostomi</taxon>
        <taxon>Actinopterygii</taxon>
        <taxon>Neopterygii</taxon>
        <taxon>Teleostei</taxon>
        <taxon>Neoteleostei</taxon>
        <taxon>Acanthomorphata</taxon>
        <taxon>Pelagiaria</taxon>
        <taxon>Scombriformes</taxon>
        <taxon>Scombridae</taxon>
        <taxon>Scomber</taxon>
    </lineage>
</organism>
<keyword evidence="3" id="KW-1185">Reference proteome</keyword>
<dbReference type="Proteomes" id="UP001314229">
    <property type="component" value="Unassembled WGS sequence"/>
</dbReference>
<sequence length="108" mass="11423">MPRGLPLPPGSDPLHSRTSAFLPGLGSPPPPLPACLLAPPEEHSGARAKVSPPPCTSLRGCYRRTGPSRDKPSRTAGRWTAELHMLRGRGGGGGRERRERETEAGVSV</sequence>